<dbReference type="GeneID" id="20207463"/>
<dbReference type="RefSeq" id="XP_009026869.1">
    <property type="nucleotide sequence ID" value="XM_009028621.1"/>
</dbReference>
<dbReference type="KEGG" id="hro:HELRODRAFT_179809"/>
<dbReference type="SUPFAM" id="SSF56436">
    <property type="entry name" value="C-type lectin-like"/>
    <property type="match status" value="2"/>
</dbReference>
<evidence type="ECO:0000259" key="2">
    <source>
        <dbReference type="PROSITE" id="PS50041"/>
    </source>
</evidence>
<dbReference type="OrthoDB" id="6162243at2759"/>
<dbReference type="InterPro" id="IPR001304">
    <property type="entry name" value="C-type_lectin-like"/>
</dbReference>
<reference evidence="5" key="1">
    <citation type="submission" date="2012-12" db="EMBL/GenBank/DDBJ databases">
        <authorList>
            <person name="Hellsten U."/>
            <person name="Grimwood J."/>
            <person name="Chapman J.A."/>
            <person name="Shapiro H."/>
            <person name="Aerts A."/>
            <person name="Otillar R.P."/>
            <person name="Terry A.Y."/>
            <person name="Boore J.L."/>
            <person name="Simakov O."/>
            <person name="Marletaz F."/>
            <person name="Cho S.-J."/>
            <person name="Edsinger-Gonzales E."/>
            <person name="Havlak P."/>
            <person name="Kuo D.-H."/>
            <person name="Larsson T."/>
            <person name="Lv J."/>
            <person name="Arendt D."/>
            <person name="Savage R."/>
            <person name="Osoegawa K."/>
            <person name="de Jong P."/>
            <person name="Lindberg D.R."/>
            <person name="Seaver E.C."/>
            <person name="Weisblat D.A."/>
            <person name="Putnam N.H."/>
            <person name="Grigoriev I.V."/>
            <person name="Rokhsar D.S."/>
        </authorList>
    </citation>
    <scope>NUCLEOTIDE SEQUENCE</scope>
</reference>
<dbReference type="CDD" id="cd00037">
    <property type="entry name" value="CLECT"/>
    <property type="match status" value="1"/>
</dbReference>
<accession>T1FF64</accession>
<keyword evidence="5" id="KW-1185">Reference proteome</keyword>
<dbReference type="EMBL" id="KB097552">
    <property type="protein sequence ID" value="ESN94969.1"/>
    <property type="molecule type" value="Genomic_DNA"/>
</dbReference>
<dbReference type="AlphaFoldDB" id="T1FF64"/>
<evidence type="ECO:0000313" key="4">
    <source>
        <dbReference type="EnsemblMetazoa" id="HelroP179809"/>
    </source>
</evidence>
<dbReference type="Proteomes" id="UP000015101">
    <property type="component" value="Unassembled WGS sequence"/>
</dbReference>
<name>T1FF64_HELRO</name>
<dbReference type="EnsemblMetazoa" id="HelroT179809">
    <property type="protein sequence ID" value="HelroP179809"/>
    <property type="gene ID" value="HelroG179809"/>
</dbReference>
<feature type="signal peptide" evidence="1">
    <location>
        <begin position="1"/>
        <end position="22"/>
    </location>
</feature>
<reference evidence="4" key="3">
    <citation type="submission" date="2015-06" db="UniProtKB">
        <authorList>
            <consortium name="EnsemblMetazoa"/>
        </authorList>
    </citation>
    <scope>IDENTIFICATION</scope>
</reference>
<evidence type="ECO:0000256" key="1">
    <source>
        <dbReference type="SAM" id="SignalP"/>
    </source>
</evidence>
<gene>
    <name evidence="4" type="primary">20207463</name>
    <name evidence="3" type="ORF">HELRODRAFT_179809</name>
</gene>
<feature type="chain" id="PRO_5010980604" description="C-type lectin domain-containing protein" evidence="1">
    <location>
        <begin position="23"/>
        <end position="341"/>
    </location>
</feature>
<protein>
    <recommendedName>
        <fullName evidence="2">C-type lectin domain-containing protein</fullName>
    </recommendedName>
</protein>
<feature type="domain" description="C-type lectin" evidence="2">
    <location>
        <begin position="153"/>
        <end position="251"/>
    </location>
</feature>
<organism evidence="4 5">
    <name type="scientific">Helobdella robusta</name>
    <name type="common">Californian leech</name>
    <dbReference type="NCBI Taxonomy" id="6412"/>
    <lineage>
        <taxon>Eukaryota</taxon>
        <taxon>Metazoa</taxon>
        <taxon>Spiralia</taxon>
        <taxon>Lophotrochozoa</taxon>
        <taxon>Annelida</taxon>
        <taxon>Clitellata</taxon>
        <taxon>Hirudinea</taxon>
        <taxon>Rhynchobdellida</taxon>
        <taxon>Glossiphoniidae</taxon>
        <taxon>Helobdella</taxon>
    </lineage>
</organism>
<dbReference type="InterPro" id="IPR016187">
    <property type="entry name" value="CTDL_fold"/>
</dbReference>
<reference evidence="3 5" key="2">
    <citation type="journal article" date="2013" name="Nature">
        <title>Insights into bilaterian evolution from three spiralian genomes.</title>
        <authorList>
            <person name="Simakov O."/>
            <person name="Marletaz F."/>
            <person name="Cho S.J."/>
            <person name="Edsinger-Gonzales E."/>
            <person name="Havlak P."/>
            <person name="Hellsten U."/>
            <person name="Kuo D.H."/>
            <person name="Larsson T."/>
            <person name="Lv J."/>
            <person name="Arendt D."/>
            <person name="Savage R."/>
            <person name="Osoegawa K."/>
            <person name="de Jong P."/>
            <person name="Grimwood J."/>
            <person name="Chapman J.A."/>
            <person name="Shapiro H."/>
            <person name="Aerts A."/>
            <person name="Otillar R.P."/>
            <person name="Terry A.Y."/>
            <person name="Boore J.L."/>
            <person name="Grigoriev I.V."/>
            <person name="Lindberg D.R."/>
            <person name="Seaver E.C."/>
            <person name="Weisblat D.A."/>
            <person name="Putnam N.H."/>
            <person name="Rokhsar D.S."/>
        </authorList>
    </citation>
    <scope>NUCLEOTIDE SEQUENCE</scope>
</reference>
<proteinExistence type="predicted"/>
<evidence type="ECO:0000313" key="5">
    <source>
        <dbReference type="Proteomes" id="UP000015101"/>
    </source>
</evidence>
<dbReference type="HOGENOM" id="CLU_814523_0_0_1"/>
<keyword evidence="1" id="KW-0732">Signal</keyword>
<dbReference type="SMART" id="SM00034">
    <property type="entry name" value="CLECT"/>
    <property type="match status" value="1"/>
</dbReference>
<dbReference type="PROSITE" id="PS50041">
    <property type="entry name" value="C_TYPE_LECTIN_2"/>
    <property type="match status" value="1"/>
</dbReference>
<sequence length="341" mass="38917">MWIANILLLILLYHTLPKISTAEYFEDAYDESSLIYTFGESVIVNNYQATRERCWESGGRVVEIQTRKHQEVLDKLIDNKTLKLNFFIGLRREDLNEMTSVSKSRHSIQSTTYFDNNFLLIKNGVFSSVFANRKNFFVCMNPGPCHEESLLPSNASCYKRASQKSTWYDARRYCINMGGDLMEFEDEKVPFSHPESFWAGYSKIRWSWESEKGYFAKYTNWDGGYESSGYGDPLTCAELHVDTKQWRETVCRLPYVTNHVVCQKLKPTTSTTTATTTATTTTTTEATTTAEATTILSTQNVHQSTAITTEQKTAMVDDPVRSKVGRSPFIYLIVASAFVVF</sequence>
<dbReference type="PANTHER" id="PTHR45784:SF5">
    <property type="entry name" value="C-TYPE LECTIN DOMAIN FAMILY 20 MEMBER A-RELATED"/>
    <property type="match status" value="1"/>
</dbReference>
<dbReference type="EMBL" id="AMQM01006997">
    <property type="status" value="NOT_ANNOTATED_CDS"/>
    <property type="molecule type" value="Genomic_DNA"/>
</dbReference>
<dbReference type="InParanoid" id="T1FF64"/>
<dbReference type="CTD" id="20207463"/>
<dbReference type="InterPro" id="IPR016186">
    <property type="entry name" value="C-type_lectin-like/link_sf"/>
</dbReference>
<dbReference type="Pfam" id="PF00059">
    <property type="entry name" value="Lectin_C"/>
    <property type="match status" value="1"/>
</dbReference>
<dbReference type="PANTHER" id="PTHR45784">
    <property type="entry name" value="C-TYPE LECTIN DOMAIN FAMILY 20 MEMBER A-RELATED"/>
    <property type="match status" value="1"/>
</dbReference>
<evidence type="ECO:0000313" key="3">
    <source>
        <dbReference type="EMBL" id="ESN94969.1"/>
    </source>
</evidence>
<dbReference type="Gene3D" id="3.10.100.10">
    <property type="entry name" value="Mannose-Binding Protein A, subunit A"/>
    <property type="match status" value="2"/>
</dbReference>